<dbReference type="Pfam" id="PF01476">
    <property type="entry name" value="LysM"/>
    <property type="match status" value="1"/>
</dbReference>
<dbReference type="InterPro" id="IPR036779">
    <property type="entry name" value="LysM_dom_sf"/>
</dbReference>
<dbReference type="SUPFAM" id="SSF54106">
    <property type="entry name" value="LysM domain"/>
    <property type="match status" value="1"/>
</dbReference>
<dbReference type="OrthoDB" id="2107166at2759"/>
<feature type="compositionally biased region" description="Basic and acidic residues" evidence="1">
    <location>
        <begin position="46"/>
        <end position="66"/>
    </location>
</feature>
<evidence type="ECO:0000313" key="4">
    <source>
        <dbReference type="Proteomes" id="UP000287166"/>
    </source>
</evidence>
<dbReference type="SMART" id="SM00257">
    <property type="entry name" value="LysM"/>
    <property type="match status" value="1"/>
</dbReference>
<evidence type="ECO:0000313" key="3">
    <source>
        <dbReference type="EMBL" id="GBE80473.1"/>
    </source>
</evidence>
<sequence length="494" mass="53516">MPFSNGGDGEHDLLDSVLRNPFAEHSYDSFTSAVRPKQTKPAVRRRGSDAPSRGEHNDHDPWDSSHARARTFDFGPVASTSHHPLVGSLWFGSDNLGISAEDATRPHLRRLLSDIEVPPFGSEVDDAQSRVDTPLSREMEKEVIVHEVLPKDSLAGVALKYGITLADLRRVNQLWASDSIHLRKVLYIPLDKARRAKEFRPDLIDLYDDSDLSSGQPPDAAEDGVTGQTRPKQLNQPTILRVPISQLSFFPPPSTPRTSVESRFPSNKSRTILHPRSATVSSTAVPPVFSASPFGSSSSSPAPGFLSHTRSRTHNSSTLFNVPSIRANKSNVIARVSFESSSVSVSTPSDEPEWGHEMDDISHFPSPAASSGKAVSEEDPYARLTLLPNSASGIATAGSSATRSNRRGGRDNSIELSPFPETRSSPVARTPTLRRGDRPAAPSATLASYLPSAAYMTPDRASLTSQSQAAVRTAQLEPSPVMQLPLRTGQSKSR</sequence>
<dbReference type="RefSeq" id="XP_027611386.1">
    <property type="nucleotide sequence ID" value="XM_027755585.1"/>
</dbReference>
<feature type="region of interest" description="Disordered" evidence="1">
    <location>
        <begin position="459"/>
        <end position="494"/>
    </location>
</feature>
<feature type="region of interest" description="Disordered" evidence="1">
    <location>
        <begin position="392"/>
        <end position="444"/>
    </location>
</feature>
<feature type="region of interest" description="Disordered" evidence="1">
    <location>
        <begin position="28"/>
        <end position="67"/>
    </location>
</feature>
<keyword evidence="4" id="KW-1185">Reference proteome</keyword>
<dbReference type="GeneID" id="38777390"/>
<feature type="compositionally biased region" description="Polar residues" evidence="1">
    <location>
        <begin position="226"/>
        <end position="237"/>
    </location>
</feature>
<reference evidence="3 4" key="1">
    <citation type="journal article" date="2018" name="Sci. Rep.">
        <title>Genome sequence of the cauliflower mushroom Sparassis crispa (Hanabiratake) and its association with beneficial usage.</title>
        <authorList>
            <person name="Kiyama R."/>
            <person name="Furutani Y."/>
            <person name="Kawaguchi K."/>
            <person name="Nakanishi T."/>
        </authorList>
    </citation>
    <scope>NUCLEOTIDE SEQUENCE [LARGE SCALE GENOMIC DNA]</scope>
</reference>
<feature type="compositionally biased region" description="Low complexity" evidence="1">
    <location>
        <begin position="392"/>
        <end position="402"/>
    </location>
</feature>
<dbReference type="PANTHER" id="PTHR20932:SF8">
    <property type="entry name" value="LD22649P"/>
    <property type="match status" value="1"/>
</dbReference>
<dbReference type="CDD" id="cd00118">
    <property type="entry name" value="LysM"/>
    <property type="match status" value="1"/>
</dbReference>
<dbReference type="InterPro" id="IPR018392">
    <property type="entry name" value="LysM"/>
</dbReference>
<dbReference type="InParanoid" id="A0A401GEE2"/>
<proteinExistence type="predicted"/>
<dbReference type="AlphaFoldDB" id="A0A401GEE2"/>
<evidence type="ECO:0000256" key="1">
    <source>
        <dbReference type="SAM" id="MobiDB-lite"/>
    </source>
</evidence>
<dbReference type="PROSITE" id="PS51782">
    <property type="entry name" value="LYSM"/>
    <property type="match status" value="1"/>
</dbReference>
<organism evidence="3 4">
    <name type="scientific">Sparassis crispa</name>
    <dbReference type="NCBI Taxonomy" id="139825"/>
    <lineage>
        <taxon>Eukaryota</taxon>
        <taxon>Fungi</taxon>
        <taxon>Dikarya</taxon>
        <taxon>Basidiomycota</taxon>
        <taxon>Agaricomycotina</taxon>
        <taxon>Agaricomycetes</taxon>
        <taxon>Polyporales</taxon>
        <taxon>Sparassidaceae</taxon>
        <taxon>Sparassis</taxon>
    </lineage>
</organism>
<feature type="compositionally biased region" description="Low complexity" evidence="1">
    <location>
        <begin position="338"/>
        <end position="349"/>
    </location>
</feature>
<feature type="region of interest" description="Disordered" evidence="1">
    <location>
        <begin position="292"/>
        <end position="316"/>
    </location>
</feature>
<protein>
    <recommendedName>
        <fullName evidence="2">LysM domain-containing protein</fullName>
    </recommendedName>
</protein>
<accession>A0A401GEE2</accession>
<feature type="compositionally biased region" description="Basic and acidic residues" evidence="1">
    <location>
        <begin position="353"/>
        <end position="362"/>
    </location>
</feature>
<evidence type="ECO:0000259" key="2">
    <source>
        <dbReference type="PROSITE" id="PS51782"/>
    </source>
</evidence>
<dbReference type="InterPro" id="IPR045030">
    <property type="entry name" value="LYSM1-4"/>
</dbReference>
<feature type="domain" description="LysM" evidence="2">
    <location>
        <begin position="144"/>
        <end position="188"/>
    </location>
</feature>
<dbReference type="Proteomes" id="UP000287166">
    <property type="component" value="Unassembled WGS sequence"/>
</dbReference>
<dbReference type="EMBL" id="BFAD01000003">
    <property type="protein sequence ID" value="GBE80473.1"/>
    <property type="molecule type" value="Genomic_DNA"/>
</dbReference>
<comment type="caution">
    <text evidence="3">The sequence shown here is derived from an EMBL/GenBank/DDBJ whole genome shotgun (WGS) entry which is preliminary data.</text>
</comment>
<feature type="region of interest" description="Disordered" evidence="1">
    <location>
        <begin position="207"/>
        <end position="237"/>
    </location>
</feature>
<name>A0A401GEE2_9APHY</name>
<dbReference type="Gene3D" id="3.10.350.10">
    <property type="entry name" value="LysM domain"/>
    <property type="match status" value="1"/>
</dbReference>
<feature type="region of interest" description="Disordered" evidence="1">
    <location>
        <begin position="338"/>
        <end position="377"/>
    </location>
</feature>
<dbReference type="STRING" id="139825.A0A401GEE2"/>
<dbReference type="PANTHER" id="PTHR20932">
    <property type="entry name" value="LYSM AND PUTATIVE PEPTIDOGLYCAN-BINDING DOMAIN-CONTAINING PROTEIN"/>
    <property type="match status" value="1"/>
</dbReference>
<gene>
    <name evidence="3" type="ORF">SCP_0301880</name>
</gene>